<dbReference type="OMA" id="FITINTY"/>
<dbReference type="UniPathway" id="UPA00109">
    <property type="reaction ID" value="UER00180"/>
</dbReference>
<keyword evidence="10" id="KW-1185">Reference proteome</keyword>
<dbReference type="PANTHER" id="PTHR19443:SF24">
    <property type="entry name" value="PHOSPHOTRANSFERASE"/>
    <property type="match status" value="1"/>
</dbReference>
<dbReference type="eggNOG" id="KOG1369">
    <property type="taxonomic scope" value="Eukaryota"/>
</dbReference>
<dbReference type="InterPro" id="IPR001312">
    <property type="entry name" value="Hexokinase"/>
</dbReference>
<evidence type="ECO:0000256" key="5">
    <source>
        <dbReference type="ARBA" id="ARBA00022840"/>
    </source>
</evidence>
<dbReference type="EMBL" id="HF935530">
    <property type="protein sequence ID" value="CCX10263.1"/>
    <property type="molecule type" value="Genomic_DNA"/>
</dbReference>
<dbReference type="GO" id="GO:0005829">
    <property type="term" value="C:cytosol"/>
    <property type="evidence" value="ECO:0007669"/>
    <property type="project" value="TreeGrafter"/>
</dbReference>
<accession>U4L2U7</accession>
<keyword evidence="4 6" id="KW-0418">Kinase</keyword>
<dbReference type="GO" id="GO:0008865">
    <property type="term" value="F:fructokinase activity"/>
    <property type="evidence" value="ECO:0007669"/>
    <property type="project" value="TreeGrafter"/>
</dbReference>
<dbReference type="Gene3D" id="3.30.420.40">
    <property type="match status" value="1"/>
</dbReference>
<evidence type="ECO:0000313" key="10">
    <source>
        <dbReference type="Proteomes" id="UP000018144"/>
    </source>
</evidence>
<organism evidence="9 10">
    <name type="scientific">Pyronema omphalodes (strain CBS 100304)</name>
    <name type="common">Pyronema confluens</name>
    <dbReference type="NCBI Taxonomy" id="1076935"/>
    <lineage>
        <taxon>Eukaryota</taxon>
        <taxon>Fungi</taxon>
        <taxon>Dikarya</taxon>
        <taxon>Ascomycota</taxon>
        <taxon>Pezizomycotina</taxon>
        <taxon>Pezizomycetes</taxon>
        <taxon>Pezizales</taxon>
        <taxon>Pyronemataceae</taxon>
        <taxon>Pyronema</taxon>
    </lineage>
</organism>
<dbReference type="GO" id="GO:0001678">
    <property type="term" value="P:intracellular glucose homeostasis"/>
    <property type="evidence" value="ECO:0007669"/>
    <property type="project" value="InterPro"/>
</dbReference>
<dbReference type="GO" id="GO:0006013">
    <property type="term" value="P:mannose metabolic process"/>
    <property type="evidence" value="ECO:0007669"/>
    <property type="project" value="TreeGrafter"/>
</dbReference>
<dbReference type="PANTHER" id="PTHR19443">
    <property type="entry name" value="HEXOKINASE"/>
    <property type="match status" value="1"/>
</dbReference>
<evidence type="ECO:0000313" key="9">
    <source>
        <dbReference type="EMBL" id="CCX10263.1"/>
    </source>
</evidence>
<sequence>MSSPSQILSALSAPSDLPILVQSLIISIRPHLSSQTNTNQTFLPSFTSSLPLGHESGTVLAVDLGGSTLRVAVIRLEAGKQTLLARKEWGIDDAIRQMEGGGFLGWVSGRVAEVVVGREGDFIEINGMGLTWSFPIEQTAQGTGRIMKMGKGFRMWEGMEGEDLREKLEAALRERGITIPLLSLLNDTTATLLSHAYTSPRTRIALIVGTGCNAALPLPVASLAPEKFQDRPLAWMKSAQFVLVNTEASMLGGGIFPLTPADETLDRESEHPGYQPFEQLTSGRYLGEVVRLTLLEAGMKAEGRWTFPSALMGAFESDADGASARFSTLYGTVLGEEEKQFVADVCKAVATRAAAFIAVLLAALYKISGERGDVVVACCGAVIEKHPSLRGQCQEFLDGIMGEGRIILEVAEDSGLMGAAVGVVLARDEGGKPRL</sequence>
<dbReference type="AlphaFoldDB" id="U4L2U7"/>
<dbReference type="GO" id="GO:0006006">
    <property type="term" value="P:glucose metabolic process"/>
    <property type="evidence" value="ECO:0007669"/>
    <property type="project" value="TreeGrafter"/>
</dbReference>
<comment type="similarity">
    <text evidence="1 6">Belongs to the hexokinase family.</text>
</comment>
<evidence type="ECO:0000256" key="4">
    <source>
        <dbReference type="ARBA" id="ARBA00022777"/>
    </source>
</evidence>
<protein>
    <recommendedName>
        <fullName evidence="6">Phosphotransferase</fullName>
        <ecNumber evidence="6">2.7.1.-</ecNumber>
    </recommendedName>
</protein>
<keyword evidence="6" id="KW-0324">Glycolysis</keyword>
<dbReference type="Pfam" id="PF00349">
    <property type="entry name" value="Hexokinase_1"/>
    <property type="match status" value="1"/>
</dbReference>
<dbReference type="SUPFAM" id="SSF53067">
    <property type="entry name" value="Actin-like ATPase domain"/>
    <property type="match status" value="2"/>
</dbReference>
<evidence type="ECO:0000256" key="1">
    <source>
        <dbReference type="ARBA" id="ARBA00009225"/>
    </source>
</evidence>
<keyword evidence="2 6" id="KW-0808">Transferase</keyword>
<evidence type="ECO:0000256" key="2">
    <source>
        <dbReference type="ARBA" id="ARBA00022679"/>
    </source>
</evidence>
<dbReference type="InterPro" id="IPR022673">
    <property type="entry name" value="Hexokinase_C"/>
</dbReference>
<dbReference type="GO" id="GO:0005739">
    <property type="term" value="C:mitochondrion"/>
    <property type="evidence" value="ECO:0007669"/>
    <property type="project" value="TreeGrafter"/>
</dbReference>
<dbReference type="GO" id="GO:0005524">
    <property type="term" value="F:ATP binding"/>
    <property type="evidence" value="ECO:0007669"/>
    <property type="project" value="UniProtKB-UniRule"/>
</dbReference>
<keyword evidence="3 6" id="KW-0547">Nucleotide-binding</keyword>
<gene>
    <name evidence="9" type="ORF">PCON_09857</name>
</gene>
<proteinExistence type="inferred from homology"/>
<evidence type="ECO:0000256" key="6">
    <source>
        <dbReference type="RuleBase" id="RU362007"/>
    </source>
</evidence>
<dbReference type="GO" id="GO:0004340">
    <property type="term" value="F:glucokinase activity"/>
    <property type="evidence" value="ECO:0007669"/>
    <property type="project" value="TreeGrafter"/>
</dbReference>
<dbReference type="PROSITE" id="PS51748">
    <property type="entry name" value="HEXOKINASE_2"/>
    <property type="match status" value="1"/>
</dbReference>
<feature type="domain" description="Hexokinase N-terminal" evidence="7">
    <location>
        <begin position="17"/>
        <end position="197"/>
    </location>
</feature>
<name>U4L2U7_PYROM</name>
<evidence type="ECO:0000259" key="7">
    <source>
        <dbReference type="Pfam" id="PF00349"/>
    </source>
</evidence>
<dbReference type="STRING" id="1076935.U4L2U7"/>
<dbReference type="GO" id="GO:0005536">
    <property type="term" value="F:D-glucose binding"/>
    <property type="evidence" value="ECO:0007669"/>
    <property type="project" value="InterPro"/>
</dbReference>
<dbReference type="Pfam" id="PF03727">
    <property type="entry name" value="Hexokinase_2"/>
    <property type="match status" value="1"/>
</dbReference>
<dbReference type="OrthoDB" id="419537at2759"/>
<dbReference type="InterPro" id="IPR043129">
    <property type="entry name" value="ATPase_NBD"/>
</dbReference>
<dbReference type="PRINTS" id="PR00475">
    <property type="entry name" value="HEXOKINASE"/>
</dbReference>
<feature type="domain" description="Hexokinase C-terminal" evidence="8">
    <location>
        <begin position="203"/>
        <end position="423"/>
    </location>
</feature>
<dbReference type="InterPro" id="IPR022672">
    <property type="entry name" value="Hexokinase_N"/>
</dbReference>
<evidence type="ECO:0000256" key="3">
    <source>
        <dbReference type="ARBA" id="ARBA00022741"/>
    </source>
</evidence>
<dbReference type="GO" id="GO:0019158">
    <property type="term" value="F:mannokinase activity"/>
    <property type="evidence" value="ECO:0007669"/>
    <property type="project" value="TreeGrafter"/>
</dbReference>
<evidence type="ECO:0000259" key="8">
    <source>
        <dbReference type="Pfam" id="PF03727"/>
    </source>
</evidence>
<keyword evidence="5 6" id="KW-0067">ATP-binding</keyword>
<dbReference type="CDD" id="cd24000">
    <property type="entry name" value="ASKHA_NBD_HK"/>
    <property type="match status" value="1"/>
</dbReference>
<dbReference type="Gene3D" id="3.40.367.20">
    <property type="match status" value="1"/>
</dbReference>
<dbReference type="EC" id="2.7.1.-" evidence="6"/>
<reference evidence="9 10" key="1">
    <citation type="journal article" date="2013" name="PLoS Genet.">
        <title>The genome and development-dependent transcriptomes of Pyronema confluens: a window into fungal evolution.</title>
        <authorList>
            <person name="Traeger S."/>
            <person name="Altegoer F."/>
            <person name="Freitag M."/>
            <person name="Gabaldon T."/>
            <person name="Kempken F."/>
            <person name="Kumar A."/>
            <person name="Marcet-Houben M."/>
            <person name="Poggeler S."/>
            <person name="Stajich J.E."/>
            <person name="Nowrousian M."/>
        </authorList>
    </citation>
    <scope>NUCLEOTIDE SEQUENCE [LARGE SCALE GENOMIC DNA]</scope>
    <source>
        <strain evidence="10">CBS 100304</strain>
        <tissue evidence="9">Vegetative mycelium</tissue>
    </source>
</reference>
<dbReference type="Proteomes" id="UP000018144">
    <property type="component" value="Unassembled WGS sequence"/>
</dbReference>
<dbReference type="GO" id="GO:0006096">
    <property type="term" value="P:glycolytic process"/>
    <property type="evidence" value="ECO:0007669"/>
    <property type="project" value="UniProtKB-UniPathway"/>
</dbReference>